<dbReference type="PANTHER" id="PTHR43781:SF1">
    <property type="entry name" value="SACCHAROPINE DEHYDROGENASE"/>
    <property type="match status" value="1"/>
</dbReference>
<dbReference type="RefSeq" id="WP_009580506.1">
    <property type="nucleotide sequence ID" value="NZ_AMZN01000046.1"/>
</dbReference>
<name>L8JTZ9_9BACT</name>
<sequence length="347" mass="39039">MSDVLIYGAYGYTGELIAREAKRKGLKAILSGRNLKKLEKIAHETGYPFHAVDLNDRHRLVDLLSRVKVVIHCAGPFKYTARQMIHSCLEAKTHYLDITGEYQVFEMAHAYGDEARRKKVMLLPGSGFDVVPSDCLAAHLKSFVPRANNLELAFTSTSGFSSRGTAKTAIEGSGEGQIVRKEHQLKSYPLGQRVKKINYGPFEKISMGISWGDVASAYFSTGIPNIEVYIGATPKQVRLFKWMHRLRFLVRMKWVKNYLKKQADKKPAGPSEVRRQKSQMYLWGKAEQDGQSKELRLITPNGYTLTYKTAVLFAEKILQGEFTPGYQTPSTAFGKDVILEIDGCSFI</sequence>
<dbReference type="PANTHER" id="PTHR43781">
    <property type="entry name" value="SACCHAROPINE DEHYDROGENASE"/>
    <property type="match status" value="1"/>
</dbReference>
<keyword evidence="3" id="KW-1185">Reference proteome</keyword>
<dbReference type="eggNOG" id="COG3268">
    <property type="taxonomic scope" value="Bacteria"/>
</dbReference>
<dbReference type="InterPro" id="IPR005097">
    <property type="entry name" value="Sacchrp_dh_NADP-bd"/>
</dbReference>
<gene>
    <name evidence="2" type="ORF">C900_03154</name>
</gene>
<evidence type="ECO:0000313" key="2">
    <source>
        <dbReference type="EMBL" id="ELR71024.1"/>
    </source>
</evidence>
<comment type="caution">
    <text evidence="2">The sequence shown here is derived from an EMBL/GenBank/DDBJ whole genome shotgun (WGS) entry which is preliminary data.</text>
</comment>
<evidence type="ECO:0000313" key="3">
    <source>
        <dbReference type="Proteomes" id="UP000011135"/>
    </source>
</evidence>
<dbReference type="AlphaFoldDB" id="L8JTZ9"/>
<proteinExistence type="predicted"/>
<protein>
    <submittedName>
        <fullName evidence="2">Putative integral membrane protein</fullName>
    </submittedName>
</protein>
<dbReference type="Proteomes" id="UP000011135">
    <property type="component" value="Unassembled WGS sequence"/>
</dbReference>
<accession>L8JTZ9</accession>
<dbReference type="PATRIC" id="fig|1237149.3.peg.2913"/>
<dbReference type="SUPFAM" id="SSF51735">
    <property type="entry name" value="NAD(P)-binding Rossmann-fold domains"/>
    <property type="match status" value="1"/>
</dbReference>
<reference evidence="2 3" key="1">
    <citation type="submission" date="2012-12" db="EMBL/GenBank/DDBJ databases">
        <title>Genome assembly of Fulvivirga imtechensis AK7.</title>
        <authorList>
            <person name="Nupur N."/>
            <person name="Khatri I."/>
            <person name="Kumar R."/>
            <person name="Subramanian S."/>
            <person name="Pinnaka A."/>
        </authorList>
    </citation>
    <scope>NUCLEOTIDE SEQUENCE [LARGE SCALE GENOMIC DNA]</scope>
    <source>
        <strain evidence="2 3">AK7</strain>
    </source>
</reference>
<evidence type="ECO:0000259" key="1">
    <source>
        <dbReference type="Pfam" id="PF03435"/>
    </source>
</evidence>
<dbReference type="Gene3D" id="3.40.50.720">
    <property type="entry name" value="NAD(P)-binding Rossmann-like Domain"/>
    <property type="match status" value="1"/>
</dbReference>
<dbReference type="STRING" id="1237149.C900_03154"/>
<dbReference type="Pfam" id="PF03435">
    <property type="entry name" value="Sacchrp_dh_NADP"/>
    <property type="match status" value="1"/>
</dbReference>
<feature type="domain" description="Saccharopine dehydrogenase NADP binding" evidence="1">
    <location>
        <begin position="4"/>
        <end position="122"/>
    </location>
</feature>
<dbReference type="InterPro" id="IPR036291">
    <property type="entry name" value="NAD(P)-bd_dom_sf"/>
</dbReference>
<dbReference type="OrthoDB" id="623995at2"/>
<dbReference type="EMBL" id="AMZN01000046">
    <property type="protein sequence ID" value="ELR71024.1"/>
    <property type="molecule type" value="Genomic_DNA"/>
</dbReference>
<organism evidence="2 3">
    <name type="scientific">Fulvivirga imtechensis AK7</name>
    <dbReference type="NCBI Taxonomy" id="1237149"/>
    <lineage>
        <taxon>Bacteria</taxon>
        <taxon>Pseudomonadati</taxon>
        <taxon>Bacteroidota</taxon>
        <taxon>Cytophagia</taxon>
        <taxon>Cytophagales</taxon>
        <taxon>Fulvivirgaceae</taxon>
        <taxon>Fulvivirga</taxon>
    </lineage>
</organism>